<evidence type="ECO:0000313" key="2">
    <source>
        <dbReference type="WBParaSite" id="PSU_v2.g9618.t1"/>
    </source>
</evidence>
<protein>
    <submittedName>
        <fullName evidence="2">Uncharacterized protein</fullName>
    </submittedName>
</protein>
<dbReference type="WBParaSite" id="PSU_v2.g9618.t1">
    <property type="protein sequence ID" value="PSU_v2.g9618.t1"/>
    <property type="gene ID" value="PSU_v2.g9618"/>
</dbReference>
<proteinExistence type="predicted"/>
<name>A0A914ZCG8_9BILA</name>
<dbReference type="Proteomes" id="UP000887577">
    <property type="component" value="Unplaced"/>
</dbReference>
<keyword evidence="1" id="KW-1185">Reference proteome</keyword>
<evidence type="ECO:0000313" key="1">
    <source>
        <dbReference type="Proteomes" id="UP000887577"/>
    </source>
</evidence>
<reference evidence="2" key="1">
    <citation type="submission" date="2022-11" db="UniProtKB">
        <authorList>
            <consortium name="WormBaseParasite"/>
        </authorList>
    </citation>
    <scope>IDENTIFICATION</scope>
</reference>
<dbReference type="AlphaFoldDB" id="A0A914ZCG8"/>
<organism evidence="1 2">
    <name type="scientific">Panagrolaimus superbus</name>
    <dbReference type="NCBI Taxonomy" id="310955"/>
    <lineage>
        <taxon>Eukaryota</taxon>
        <taxon>Metazoa</taxon>
        <taxon>Ecdysozoa</taxon>
        <taxon>Nematoda</taxon>
        <taxon>Chromadorea</taxon>
        <taxon>Rhabditida</taxon>
        <taxon>Tylenchina</taxon>
        <taxon>Panagrolaimomorpha</taxon>
        <taxon>Panagrolaimoidea</taxon>
        <taxon>Panagrolaimidae</taxon>
        <taxon>Panagrolaimus</taxon>
    </lineage>
</organism>
<accession>A0A914ZCG8</accession>
<sequence length="175" mass="20477">MIPFGGPNHRQCFYNFAVKCFIETFQDDSAFTTTWAEVYMMKEKMDIDWDPLINVQFTTPFLTYFNQCSKVKFNKLLKPNTMEPSLKETIELGKMPKNISIPFGSEIKLRYQQNVYSRVQTCLRSIPCFIKIHHQIIANIIEDCSNESFENLNILLNEFYESEKSVAIEKPSENS</sequence>